<dbReference type="AlphaFoldDB" id="A0AAV7UZ87"/>
<keyword evidence="1" id="KW-1133">Transmembrane helix</keyword>
<comment type="caution">
    <text evidence="3">The sequence shown here is derived from an EMBL/GenBank/DDBJ whole genome shotgun (WGS) entry which is preliminary data.</text>
</comment>
<keyword evidence="1" id="KW-0472">Membrane</keyword>
<feature type="transmembrane region" description="Helical" evidence="1">
    <location>
        <begin position="64"/>
        <end position="84"/>
    </location>
</feature>
<reference evidence="3" key="1">
    <citation type="journal article" date="2022" name="bioRxiv">
        <title>Sequencing and chromosome-scale assembly of the giantPleurodeles waltlgenome.</title>
        <authorList>
            <person name="Brown T."/>
            <person name="Elewa A."/>
            <person name="Iarovenko S."/>
            <person name="Subramanian E."/>
            <person name="Araus A.J."/>
            <person name="Petzold A."/>
            <person name="Susuki M."/>
            <person name="Suzuki K.-i.T."/>
            <person name="Hayashi T."/>
            <person name="Toyoda A."/>
            <person name="Oliveira C."/>
            <person name="Osipova E."/>
            <person name="Leigh N.D."/>
            <person name="Simon A."/>
            <person name="Yun M.H."/>
        </authorList>
    </citation>
    <scope>NUCLEOTIDE SEQUENCE</scope>
    <source>
        <strain evidence="3">20211129_DDA</strain>
        <tissue evidence="3">Liver</tissue>
    </source>
</reference>
<feature type="chain" id="PRO_5043753749" evidence="2">
    <location>
        <begin position="45"/>
        <end position="211"/>
    </location>
</feature>
<keyword evidence="2" id="KW-0732">Signal</keyword>
<proteinExistence type="predicted"/>
<organism evidence="3 4">
    <name type="scientific">Pleurodeles waltl</name>
    <name type="common">Iberian ribbed newt</name>
    <dbReference type="NCBI Taxonomy" id="8319"/>
    <lineage>
        <taxon>Eukaryota</taxon>
        <taxon>Metazoa</taxon>
        <taxon>Chordata</taxon>
        <taxon>Craniata</taxon>
        <taxon>Vertebrata</taxon>
        <taxon>Euteleostomi</taxon>
        <taxon>Amphibia</taxon>
        <taxon>Batrachia</taxon>
        <taxon>Caudata</taxon>
        <taxon>Salamandroidea</taxon>
        <taxon>Salamandridae</taxon>
        <taxon>Pleurodelinae</taxon>
        <taxon>Pleurodeles</taxon>
    </lineage>
</organism>
<protein>
    <submittedName>
        <fullName evidence="3">Uncharacterized protein</fullName>
    </submittedName>
</protein>
<evidence type="ECO:0000256" key="1">
    <source>
        <dbReference type="SAM" id="Phobius"/>
    </source>
</evidence>
<name>A0AAV7UZ87_PLEWA</name>
<gene>
    <name evidence="3" type="ORF">NDU88_002942</name>
</gene>
<keyword evidence="1" id="KW-0812">Transmembrane</keyword>
<sequence>MIAISAVVALSEHVAGWWRWLRRCLWRRCWRWCMCLHLLRDTAGRLLQPWTGMMLGTVGEAADVQVAVLVVVLVAVLVALQAAVQVAVSTAVQVGVVVDRRGDSGPSAGASVPCPDLLFGLCPFPTFDVAAGALPLSPFGLEEPLLAGRCSFSLQYVGTFFTLAGGGMACSLASLGDTLAALMGGARDVTGLAETTVLEDLVAEVLGSSAR</sequence>
<evidence type="ECO:0000256" key="2">
    <source>
        <dbReference type="SAM" id="SignalP"/>
    </source>
</evidence>
<accession>A0AAV7UZ87</accession>
<feature type="signal peptide" evidence="2">
    <location>
        <begin position="1"/>
        <end position="44"/>
    </location>
</feature>
<dbReference type="Proteomes" id="UP001066276">
    <property type="component" value="Chromosome 2_2"/>
</dbReference>
<evidence type="ECO:0000313" key="3">
    <source>
        <dbReference type="EMBL" id="KAJ1193646.1"/>
    </source>
</evidence>
<evidence type="ECO:0000313" key="4">
    <source>
        <dbReference type="Proteomes" id="UP001066276"/>
    </source>
</evidence>
<keyword evidence="4" id="KW-1185">Reference proteome</keyword>
<dbReference type="EMBL" id="JANPWB010000004">
    <property type="protein sequence ID" value="KAJ1193646.1"/>
    <property type="molecule type" value="Genomic_DNA"/>
</dbReference>